<dbReference type="OrthoDB" id="2119217at2759"/>
<dbReference type="Pfam" id="PF12317">
    <property type="entry name" value="IFT46_B_C"/>
    <property type="match status" value="1"/>
</dbReference>
<protein>
    <recommendedName>
        <fullName evidence="12">Intraflagellar transport protein 46 homolog</fullName>
    </recommendedName>
</protein>
<evidence type="ECO:0008006" key="12">
    <source>
        <dbReference type="Google" id="ProtNLM"/>
    </source>
</evidence>
<dbReference type="AlphaFoldDB" id="A0A3F2RRA7"/>
<accession>A0A3F2RRA7</accession>
<dbReference type="Proteomes" id="UP000284657">
    <property type="component" value="Unassembled WGS sequence"/>
</dbReference>
<dbReference type="PANTHER" id="PTHR13376:SF0">
    <property type="entry name" value="INTRAFLAGELLAR TRANSPORT PROTEIN 46 HOMOLOG"/>
    <property type="match status" value="1"/>
</dbReference>
<keyword evidence="6" id="KW-0966">Cell projection</keyword>
<dbReference type="GO" id="GO:0031514">
    <property type="term" value="C:motile cilium"/>
    <property type="evidence" value="ECO:0007669"/>
    <property type="project" value="TreeGrafter"/>
</dbReference>
<feature type="compositionally biased region" description="Low complexity" evidence="7">
    <location>
        <begin position="49"/>
        <end position="58"/>
    </location>
</feature>
<feature type="compositionally biased region" description="Polar residues" evidence="7">
    <location>
        <begin position="121"/>
        <end position="135"/>
    </location>
</feature>
<proteinExistence type="inferred from homology"/>
<evidence type="ECO:0000256" key="4">
    <source>
        <dbReference type="ARBA" id="ARBA00023069"/>
    </source>
</evidence>
<evidence type="ECO:0000256" key="5">
    <source>
        <dbReference type="ARBA" id="ARBA00023212"/>
    </source>
</evidence>
<evidence type="ECO:0000313" key="9">
    <source>
        <dbReference type="EMBL" id="RLN62713.1"/>
    </source>
</evidence>
<dbReference type="Proteomes" id="UP000277300">
    <property type="component" value="Unassembled WGS sequence"/>
</dbReference>
<feature type="compositionally biased region" description="Acidic residues" evidence="7">
    <location>
        <begin position="11"/>
        <end position="44"/>
    </location>
</feature>
<sequence length="408" mass="44613">MSKRESKHDEDDSGKEDSDEDISDSGSEEESDSGSEDDLSESEEEGRGKASASAAKASAGGGAVQTTGSERALVNQPFDEAVDLSESEGSILSEDPNSPKKKGGGTTFKNQPFDEALELSGSVQEMESPQKTSMPASGKPPNLSLGASTMASASSTSAVGNETKNQPFDEEVDLSDSGGGGSSNHAAMLANAGSYKESDYAHLKVSHEIRELFQYIGRFKAQDIELETRLKCFIPEYIPAVGDMDAFLKVPCPDGQQDQLGLKMLDEPSLTQSDATVLDLQLRSTSKKKHGDIVVRSIENAEKTPREIDRWMKSIADLHRTKPPPQVHYTKTMPDIESLMQVWPEEFEDLLSKTTLPSADLDMALEQYVRVICALLDIPVHKNVYESLHVLFTLYLEFRSNQHFMPLL</sequence>
<dbReference type="EMBL" id="MBDO02000114">
    <property type="protein sequence ID" value="RLN62713.1"/>
    <property type="molecule type" value="Genomic_DNA"/>
</dbReference>
<evidence type="ECO:0000256" key="1">
    <source>
        <dbReference type="ARBA" id="ARBA00004120"/>
    </source>
</evidence>
<evidence type="ECO:0000313" key="11">
    <source>
        <dbReference type="Proteomes" id="UP000284657"/>
    </source>
</evidence>
<evidence type="ECO:0000256" key="3">
    <source>
        <dbReference type="ARBA" id="ARBA00022490"/>
    </source>
</evidence>
<dbReference type="GO" id="GO:0030992">
    <property type="term" value="C:intraciliary transport particle B"/>
    <property type="evidence" value="ECO:0007669"/>
    <property type="project" value="TreeGrafter"/>
</dbReference>
<evidence type="ECO:0000256" key="6">
    <source>
        <dbReference type="ARBA" id="ARBA00023273"/>
    </source>
</evidence>
<keyword evidence="4" id="KW-0969">Cilium</keyword>
<comment type="similarity">
    <text evidence="2">Belongs to the IFT46 family.</text>
</comment>
<comment type="subcellular location">
    <subcellularLocation>
        <location evidence="1">Cytoplasm</location>
        <location evidence="1">Cytoskeleton</location>
        <location evidence="1">Cilium basal body</location>
    </subcellularLocation>
</comment>
<dbReference type="GO" id="GO:0042073">
    <property type="term" value="P:intraciliary transport"/>
    <property type="evidence" value="ECO:0007669"/>
    <property type="project" value="InterPro"/>
</dbReference>
<feature type="compositionally biased region" description="Low complexity" evidence="7">
    <location>
        <begin position="147"/>
        <end position="158"/>
    </location>
</feature>
<evidence type="ECO:0000313" key="8">
    <source>
        <dbReference type="EMBL" id="RLN54753.1"/>
    </source>
</evidence>
<dbReference type="GO" id="GO:0005815">
    <property type="term" value="C:microtubule organizing center"/>
    <property type="evidence" value="ECO:0007669"/>
    <property type="project" value="TreeGrafter"/>
</dbReference>
<name>A0A3F2RRA7_9STRA</name>
<evidence type="ECO:0000256" key="2">
    <source>
        <dbReference type="ARBA" id="ARBA00007700"/>
    </source>
</evidence>
<dbReference type="GO" id="GO:0060271">
    <property type="term" value="P:cilium assembly"/>
    <property type="evidence" value="ECO:0007669"/>
    <property type="project" value="TreeGrafter"/>
</dbReference>
<evidence type="ECO:0000256" key="7">
    <source>
        <dbReference type="SAM" id="MobiDB-lite"/>
    </source>
</evidence>
<keyword evidence="3" id="KW-0963">Cytoplasm</keyword>
<dbReference type="PANTHER" id="PTHR13376">
    <property type="entry name" value="INTRAFLAGELLAR TRANSPORT PROTEIN 46 HOMOLOG"/>
    <property type="match status" value="1"/>
</dbReference>
<evidence type="ECO:0000313" key="10">
    <source>
        <dbReference type="Proteomes" id="UP000277300"/>
    </source>
</evidence>
<organism evidence="9 10">
    <name type="scientific">Phytophthora kernoviae</name>
    <dbReference type="NCBI Taxonomy" id="325452"/>
    <lineage>
        <taxon>Eukaryota</taxon>
        <taxon>Sar</taxon>
        <taxon>Stramenopiles</taxon>
        <taxon>Oomycota</taxon>
        <taxon>Peronosporomycetes</taxon>
        <taxon>Peronosporales</taxon>
        <taxon>Peronosporaceae</taxon>
        <taxon>Phytophthora</taxon>
    </lineage>
</organism>
<feature type="region of interest" description="Disordered" evidence="7">
    <location>
        <begin position="1"/>
        <end position="185"/>
    </location>
</feature>
<feature type="compositionally biased region" description="Basic and acidic residues" evidence="7">
    <location>
        <begin position="1"/>
        <end position="10"/>
    </location>
</feature>
<gene>
    <name evidence="8" type="ORF">BBJ29_007589</name>
    <name evidence="9" type="ORF">BBP00_00004589</name>
</gene>
<keyword evidence="5" id="KW-0206">Cytoskeleton</keyword>
<reference evidence="10 11" key="1">
    <citation type="submission" date="2018-07" db="EMBL/GenBank/DDBJ databases">
        <title>Genome sequencing of oomycete isolates from Chile give support for New Zealand origin for Phytophthora kernoviae and make available the first Nothophytophthora sp. genome.</title>
        <authorList>
            <person name="Studholme D.J."/>
            <person name="Sanfuentes E."/>
            <person name="Panda P."/>
            <person name="Hill R."/>
            <person name="Sambles C."/>
            <person name="Grant M."/>
            <person name="Williams N.M."/>
            <person name="Mcdougal R.L."/>
        </authorList>
    </citation>
    <scope>NUCLEOTIDE SEQUENCE [LARGE SCALE GENOMIC DNA]</scope>
    <source>
        <strain evidence="9">Chile6</strain>
        <strain evidence="8">Chile7</strain>
    </source>
</reference>
<comment type="caution">
    <text evidence="9">The sequence shown here is derived from an EMBL/GenBank/DDBJ whole genome shotgun (WGS) entry which is preliminary data.</text>
</comment>
<dbReference type="InterPro" id="IPR022088">
    <property type="entry name" value="Intraflagellar_transp_cmplxB"/>
</dbReference>
<dbReference type="EMBL" id="MBAD02001432">
    <property type="protein sequence ID" value="RLN54753.1"/>
    <property type="molecule type" value="Genomic_DNA"/>
</dbReference>